<keyword evidence="2" id="KW-1185">Reference proteome</keyword>
<proteinExistence type="predicted"/>
<accession>A0A8X6YW86</accession>
<evidence type="ECO:0000313" key="2">
    <source>
        <dbReference type="Proteomes" id="UP000886998"/>
    </source>
</evidence>
<evidence type="ECO:0000313" key="1">
    <source>
        <dbReference type="EMBL" id="GFY79047.1"/>
    </source>
</evidence>
<dbReference type="EMBL" id="BMAV01023379">
    <property type="protein sequence ID" value="GFY79047.1"/>
    <property type="molecule type" value="Genomic_DNA"/>
</dbReference>
<gene>
    <name evidence="1" type="ORF">TNIN_171281</name>
</gene>
<name>A0A8X6YW86_9ARAC</name>
<sequence>MPGIHCIFSVIGSLPAIFLYLHITVNVQIISLPIEPNTKVNLSNCLYDDWLYPQWKANPLEASNLMIATILLKIFTKYSASRSTHALSNQHPIRDDLVINATIECK</sequence>
<reference evidence="1" key="1">
    <citation type="submission" date="2020-08" db="EMBL/GenBank/DDBJ databases">
        <title>Multicomponent nature underlies the extraordinary mechanical properties of spider dragline silk.</title>
        <authorList>
            <person name="Kono N."/>
            <person name="Nakamura H."/>
            <person name="Mori M."/>
            <person name="Yoshida Y."/>
            <person name="Ohtoshi R."/>
            <person name="Malay A.D."/>
            <person name="Moran D.A.P."/>
            <person name="Tomita M."/>
            <person name="Numata K."/>
            <person name="Arakawa K."/>
        </authorList>
    </citation>
    <scope>NUCLEOTIDE SEQUENCE</scope>
</reference>
<comment type="caution">
    <text evidence="1">The sequence shown here is derived from an EMBL/GenBank/DDBJ whole genome shotgun (WGS) entry which is preliminary data.</text>
</comment>
<organism evidence="1 2">
    <name type="scientific">Trichonephila inaurata madagascariensis</name>
    <dbReference type="NCBI Taxonomy" id="2747483"/>
    <lineage>
        <taxon>Eukaryota</taxon>
        <taxon>Metazoa</taxon>
        <taxon>Ecdysozoa</taxon>
        <taxon>Arthropoda</taxon>
        <taxon>Chelicerata</taxon>
        <taxon>Arachnida</taxon>
        <taxon>Araneae</taxon>
        <taxon>Araneomorphae</taxon>
        <taxon>Entelegynae</taxon>
        <taxon>Araneoidea</taxon>
        <taxon>Nephilidae</taxon>
        <taxon>Trichonephila</taxon>
        <taxon>Trichonephila inaurata</taxon>
    </lineage>
</organism>
<dbReference type="Proteomes" id="UP000886998">
    <property type="component" value="Unassembled WGS sequence"/>
</dbReference>
<dbReference type="AlphaFoldDB" id="A0A8X6YW86"/>
<protein>
    <submittedName>
        <fullName evidence="1">Uncharacterized protein</fullName>
    </submittedName>
</protein>